<dbReference type="GeneID" id="19204202"/>
<evidence type="ECO:0000256" key="1">
    <source>
        <dbReference type="ARBA" id="ARBA00022857"/>
    </source>
</evidence>
<dbReference type="OrthoDB" id="48988at2759"/>
<dbReference type="InterPro" id="IPR036812">
    <property type="entry name" value="NAD(P)_OxRdtase_dom_sf"/>
</dbReference>
<dbReference type="PANTHER" id="PTHR43364:SF7">
    <property type="entry name" value="NADP-DEPENDENT OXIDOREDUCTASE DOMAIN-CONTAINING PROTEIN-RELATED"/>
    <property type="match status" value="1"/>
</dbReference>
<sequence>MSAFAPAPKPENRLARYRALSPKAAVHVSPLQLGAMSIGDKWEQFGMGSMNKESSFKLLDAFFDAGGNFIDTANNYQDQSSEEFTGEWAEKRGIRNELVIATKYTTNYVSRDGKTTQRVLFSGNNYKSMAMSVEDSLRKLRTSYIDILYVHWWDYDTSIEEVMIGLNNLVKQGKVLYLGVSDTPAWIVSKANQYARDHGLSEFIIYQGAWNVMSRDFEREIIPMARQERMALAPWNVIAAGRLRSDEEEEKRRQTGEKGREMFGGTWERSEDERKVANALQRIGKEVGTPHVTAVAIAYVMQKTTHVFPIIGGRKIEHLQANIDALKITLTPEHIQELESLVPFSLGFPYDVFGSDSNEYGWGMKIAAWLEKQPHAKPITPDRD</sequence>
<reference evidence="6" key="1">
    <citation type="journal article" date="2012" name="Science">
        <title>The Paleozoic origin of enzymatic lignin decomposition reconstructed from 31 fungal genomes.</title>
        <authorList>
            <person name="Floudas D."/>
            <person name="Binder M."/>
            <person name="Riley R."/>
            <person name="Barry K."/>
            <person name="Blanchette R.A."/>
            <person name="Henrissat B."/>
            <person name="Martinez A.T."/>
            <person name="Otillar R."/>
            <person name="Spatafora J.W."/>
            <person name="Yadav J.S."/>
            <person name="Aerts A."/>
            <person name="Benoit I."/>
            <person name="Boyd A."/>
            <person name="Carlson A."/>
            <person name="Copeland A."/>
            <person name="Coutinho P.M."/>
            <person name="de Vries R.P."/>
            <person name="Ferreira P."/>
            <person name="Findley K."/>
            <person name="Foster B."/>
            <person name="Gaskell J."/>
            <person name="Glotzer D."/>
            <person name="Gorecki P."/>
            <person name="Heitman J."/>
            <person name="Hesse C."/>
            <person name="Hori C."/>
            <person name="Igarashi K."/>
            <person name="Jurgens J.A."/>
            <person name="Kallen N."/>
            <person name="Kersten P."/>
            <person name="Kohler A."/>
            <person name="Kuees U."/>
            <person name="Kumar T.K.A."/>
            <person name="Kuo A."/>
            <person name="LaButti K."/>
            <person name="Larrondo L.F."/>
            <person name="Lindquist E."/>
            <person name="Ling A."/>
            <person name="Lombard V."/>
            <person name="Lucas S."/>
            <person name="Lundell T."/>
            <person name="Martin R."/>
            <person name="McLaughlin D.J."/>
            <person name="Morgenstern I."/>
            <person name="Morin E."/>
            <person name="Murat C."/>
            <person name="Nagy L.G."/>
            <person name="Nolan M."/>
            <person name="Ohm R.A."/>
            <person name="Patyshakuliyeva A."/>
            <person name="Rokas A."/>
            <person name="Ruiz-Duenas F.J."/>
            <person name="Sabat G."/>
            <person name="Salamov A."/>
            <person name="Samejima M."/>
            <person name="Schmutz J."/>
            <person name="Slot J.C."/>
            <person name="St John F."/>
            <person name="Stenlid J."/>
            <person name="Sun H."/>
            <person name="Sun S."/>
            <person name="Syed K."/>
            <person name="Tsang A."/>
            <person name="Wiebenga A."/>
            <person name="Young D."/>
            <person name="Pisabarro A."/>
            <person name="Eastwood D.C."/>
            <person name="Martin F."/>
            <person name="Cullen D."/>
            <person name="Grigoriev I.V."/>
            <person name="Hibbett D.S."/>
        </authorList>
    </citation>
    <scope>NUCLEOTIDE SEQUENCE [LARGE SCALE GENOMIC DNA]</scope>
    <source>
        <strain evidence="6">RWD-64-598 SS2</strain>
    </source>
</reference>
<dbReference type="Proteomes" id="UP000053558">
    <property type="component" value="Unassembled WGS sequence"/>
</dbReference>
<dbReference type="InterPro" id="IPR050523">
    <property type="entry name" value="AKR_Detox_Biosynth"/>
</dbReference>
<comment type="similarity">
    <text evidence="2">Belongs to the aldo/keto reductase family. Aldo/keto reductase 2 subfamily.</text>
</comment>
<feature type="compositionally biased region" description="Basic and acidic residues" evidence="3">
    <location>
        <begin position="250"/>
        <end position="261"/>
    </location>
</feature>
<evidence type="ECO:0000259" key="4">
    <source>
        <dbReference type="Pfam" id="PF00248"/>
    </source>
</evidence>
<dbReference type="AlphaFoldDB" id="R7SHP6"/>
<feature type="domain" description="NADP-dependent oxidoreductase" evidence="4">
    <location>
        <begin position="30"/>
        <end position="341"/>
    </location>
</feature>
<gene>
    <name evidence="5" type="ORF">CONPUDRAFT_159879</name>
</gene>
<protein>
    <submittedName>
        <fullName evidence="5">Aldo keto reductase</fullName>
    </submittedName>
</protein>
<dbReference type="Pfam" id="PF00248">
    <property type="entry name" value="Aldo_ket_red"/>
    <property type="match status" value="1"/>
</dbReference>
<feature type="region of interest" description="Disordered" evidence="3">
    <location>
        <begin position="246"/>
        <end position="268"/>
    </location>
</feature>
<dbReference type="eggNOG" id="KOG1575">
    <property type="taxonomic scope" value="Eukaryota"/>
</dbReference>
<dbReference type="RefSeq" id="XP_007775200.1">
    <property type="nucleotide sequence ID" value="XM_007777010.1"/>
</dbReference>
<dbReference type="EMBL" id="JH711591">
    <property type="protein sequence ID" value="EIW74594.1"/>
    <property type="molecule type" value="Genomic_DNA"/>
</dbReference>
<dbReference type="InterPro" id="IPR023210">
    <property type="entry name" value="NADP_OxRdtase_dom"/>
</dbReference>
<keyword evidence="6" id="KW-1185">Reference proteome</keyword>
<evidence type="ECO:0000313" key="5">
    <source>
        <dbReference type="EMBL" id="EIW74594.1"/>
    </source>
</evidence>
<dbReference type="SUPFAM" id="SSF51430">
    <property type="entry name" value="NAD(P)-linked oxidoreductase"/>
    <property type="match status" value="1"/>
</dbReference>
<dbReference type="PANTHER" id="PTHR43364">
    <property type="entry name" value="NADH-SPECIFIC METHYLGLYOXAL REDUCTASE-RELATED"/>
    <property type="match status" value="1"/>
</dbReference>
<dbReference type="KEGG" id="cput:CONPUDRAFT_159879"/>
<evidence type="ECO:0000313" key="6">
    <source>
        <dbReference type="Proteomes" id="UP000053558"/>
    </source>
</evidence>
<name>R7SHP6_CONPW</name>
<proteinExistence type="inferred from homology"/>
<accession>R7SHP6</accession>
<organism evidence="5 6">
    <name type="scientific">Coniophora puteana (strain RWD-64-598)</name>
    <name type="common">Brown rot fungus</name>
    <dbReference type="NCBI Taxonomy" id="741705"/>
    <lineage>
        <taxon>Eukaryota</taxon>
        <taxon>Fungi</taxon>
        <taxon>Dikarya</taxon>
        <taxon>Basidiomycota</taxon>
        <taxon>Agaricomycotina</taxon>
        <taxon>Agaricomycetes</taxon>
        <taxon>Agaricomycetidae</taxon>
        <taxon>Boletales</taxon>
        <taxon>Coniophorineae</taxon>
        <taxon>Coniophoraceae</taxon>
        <taxon>Coniophora</taxon>
    </lineage>
</organism>
<evidence type="ECO:0000256" key="2">
    <source>
        <dbReference type="ARBA" id="ARBA00038157"/>
    </source>
</evidence>
<dbReference type="Gene3D" id="3.20.20.100">
    <property type="entry name" value="NADP-dependent oxidoreductase domain"/>
    <property type="match status" value="1"/>
</dbReference>
<dbReference type="OMA" id="SNHPAWQ"/>
<evidence type="ECO:0000256" key="3">
    <source>
        <dbReference type="SAM" id="MobiDB-lite"/>
    </source>
</evidence>
<keyword evidence="1" id="KW-0521">NADP</keyword>